<dbReference type="PANTHER" id="PTHR11132">
    <property type="entry name" value="SOLUTE CARRIER FAMILY 35"/>
    <property type="match status" value="1"/>
</dbReference>
<keyword evidence="3 6" id="KW-1133">Transmembrane helix</keyword>
<comment type="subcellular location">
    <subcellularLocation>
        <location evidence="1">Membrane</location>
        <topology evidence="1">Multi-pass membrane protein</topology>
    </subcellularLocation>
</comment>
<name>A0A7S2P4F2_BIGNA</name>
<accession>A0A7S2P4F2</accession>
<evidence type="ECO:0000256" key="2">
    <source>
        <dbReference type="ARBA" id="ARBA00022692"/>
    </source>
</evidence>
<reference evidence="7" key="1">
    <citation type="submission" date="2021-01" db="EMBL/GenBank/DDBJ databases">
        <authorList>
            <person name="Corre E."/>
            <person name="Pelletier E."/>
            <person name="Niang G."/>
            <person name="Scheremetjew M."/>
            <person name="Finn R."/>
            <person name="Kale V."/>
            <person name="Holt S."/>
            <person name="Cochrane G."/>
            <person name="Meng A."/>
            <person name="Brown T."/>
            <person name="Cohen L."/>
        </authorList>
    </citation>
    <scope>NUCLEOTIDE SEQUENCE</scope>
    <source>
        <strain evidence="7">CCMP1258.1</strain>
    </source>
</reference>
<dbReference type="SUPFAM" id="SSF103481">
    <property type="entry name" value="Multidrug resistance efflux transporter EmrE"/>
    <property type="match status" value="1"/>
</dbReference>
<evidence type="ECO:0000313" key="7">
    <source>
        <dbReference type="EMBL" id="CAD9578211.1"/>
    </source>
</evidence>
<evidence type="ECO:0008006" key="8">
    <source>
        <dbReference type="Google" id="ProtNLM"/>
    </source>
</evidence>
<gene>
    <name evidence="7" type="ORF">BIGN1055_LOCUS580</name>
</gene>
<feature type="region of interest" description="Disordered" evidence="5">
    <location>
        <begin position="100"/>
        <end position="142"/>
    </location>
</feature>
<dbReference type="GO" id="GO:0016020">
    <property type="term" value="C:membrane"/>
    <property type="evidence" value="ECO:0007669"/>
    <property type="project" value="UniProtKB-SubCell"/>
</dbReference>
<dbReference type="InterPro" id="IPR037185">
    <property type="entry name" value="EmrE-like"/>
</dbReference>
<evidence type="ECO:0000256" key="5">
    <source>
        <dbReference type="SAM" id="MobiDB-lite"/>
    </source>
</evidence>
<dbReference type="AlphaFoldDB" id="A0A7S2P4F2"/>
<proteinExistence type="predicted"/>
<evidence type="ECO:0000256" key="4">
    <source>
        <dbReference type="ARBA" id="ARBA00023136"/>
    </source>
</evidence>
<feature type="transmembrane region" description="Helical" evidence="6">
    <location>
        <begin position="42"/>
        <end position="66"/>
    </location>
</feature>
<protein>
    <recommendedName>
        <fullName evidence="8">Sugar phosphate transporter domain-containing protein</fullName>
    </recommendedName>
</protein>
<evidence type="ECO:0000256" key="1">
    <source>
        <dbReference type="ARBA" id="ARBA00004141"/>
    </source>
</evidence>
<keyword evidence="2 6" id="KW-0812">Transmembrane</keyword>
<keyword evidence="4 6" id="KW-0472">Membrane</keyword>
<evidence type="ECO:0000256" key="6">
    <source>
        <dbReference type="SAM" id="Phobius"/>
    </source>
</evidence>
<dbReference type="EMBL" id="HBHA01000898">
    <property type="protein sequence ID" value="CAD9578211.1"/>
    <property type="molecule type" value="Transcribed_RNA"/>
</dbReference>
<feature type="compositionally biased region" description="Polar residues" evidence="5">
    <location>
        <begin position="132"/>
        <end position="142"/>
    </location>
</feature>
<feature type="compositionally biased region" description="Polar residues" evidence="5">
    <location>
        <begin position="100"/>
        <end position="112"/>
    </location>
</feature>
<evidence type="ECO:0000256" key="3">
    <source>
        <dbReference type="ARBA" id="ARBA00022989"/>
    </source>
</evidence>
<dbReference type="InterPro" id="IPR050186">
    <property type="entry name" value="TPT_transporter"/>
</dbReference>
<organism evidence="7">
    <name type="scientific">Bigelowiella natans</name>
    <name type="common">Pedinomonas minutissima</name>
    <name type="synonym">Chlorarachnion sp. (strain CCMP621)</name>
    <dbReference type="NCBI Taxonomy" id="227086"/>
    <lineage>
        <taxon>Eukaryota</taxon>
        <taxon>Sar</taxon>
        <taxon>Rhizaria</taxon>
        <taxon>Cercozoa</taxon>
        <taxon>Chlorarachniophyceae</taxon>
        <taxon>Bigelowiella</taxon>
    </lineage>
</organism>
<sequence length="142" mass="15543">MGGFLAIGLSLSSLCVLQRTSVLMFMAFGALKEVLTVCFSVLIYGDVITTNSVFGMVLVLMGVVLYKYHRHSRSHQHQETTELSPSIRNNVAYEVASSINSGVNGRSPSSQVVKKDNNGPPTNPMEKKSLLDPQSRTSFDEM</sequence>